<feature type="region of interest" description="Disordered" evidence="8">
    <location>
        <begin position="146"/>
        <end position="169"/>
    </location>
</feature>
<evidence type="ECO:0000256" key="5">
    <source>
        <dbReference type="ARBA" id="ARBA00022801"/>
    </source>
</evidence>
<feature type="compositionally biased region" description="Basic residues" evidence="8">
    <location>
        <begin position="1024"/>
        <end position="1037"/>
    </location>
</feature>
<dbReference type="InterPro" id="IPR001584">
    <property type="entry name" value="Integrase_cat-core"/>
</dbReference>
<dbReference type="Gene3D" id="2.40.70.10">
    <property type="entry name" value="Acid Proteases"/>
    <property type="match status" value="1"/>
</dbReference>
<evidence type="ECO:0000313" key="11">
    <source>
        <dbReference type="EMBL" id="VDI73359.1"/>
    </source>
</evidence>
<keyword evidence="6" id="KW-0695">RNA-directed DNA polymerase</keyword>
<protein>
    <recommendedName>
        <fullName evidence="13">Integrase catalytic domain-containing protein</fullName>
    </recommendedName>
</protein>
<dbReference type="PROSITE" id="PS50158">
    <property type="entry name" value="ZF_CCHC"/>
    <property type="match status" value="1"/>
</dbReference>
<keyword evidence="3" id="KW-0540">Nuclease</keyword>
<keyword evidence="7" id="KW-0863">Zinc-finger</keyword>
<dbReference type="InterPro" id="IPR021109">
    <property type="entry name" value="Peptidase_aspartic_dom_sf"/>
</dbReference>
<gene>
    <name evidence="11" type="ORF">MGAL_10B092759</name>
</gene>
<dbReference type="GO" id="GO:0006508">
    <property type="term" value="P:proteolysis"/>
    <property type="evidence" value="ECO:0007669"/>
    <property type="project" value="InterPro"/>
</dbReference>
<dbReference type="SUPFAM" id="SSF50630">
    <property type="entry name" value="Acid proteases"/>
    <property type="match status" value="1"/>
</dbReference>
<dbReference type="GO" id="GO:0004519">
    <property type="term" value="F:endonuclease activity"/>
    <property type="evidence" value="ECO:0007669"/>
    <property type="project" value="UniProtKB-KW"/>
</dbReference>
<keyword evidence="7" id="KW-0479">Metal-binding</keyword>
<dbReference type="InterPro" id="IPR036875">
    <property type="entry name" value="Znf_CCHC_sf"/>
</dbReference>
<feature type="compositionally biased region" description="Low complexity" evidence="8">
    <location>
        <begin position="160"/>
        <end position="169"/>
    </location>
</feature>
<dbReference type="SMART" id="SM00343">
    <property type="entry name" value="ZnF_C2HC"/>
    <property type="match status" value="1"/>
</dbReference>
<dbReference type="EMBL" id="UYJE01009417">
    <property type="protein sequence ID" value="VDI73359.1"/>
    <property type="molecule type" value="Genomic_DNA"/>
</dbReference>
<evidence type="ECO:0000256" key="1">
    <source>
        <dbReference type="ARBA" id="ARBA00022679"/>
    </source>
</evidence>
<evidence type="ECO:0000256" key="2">
    <source>
        <dbReference type="ARBA" id="ARBA00022695"/>
    </source>
</evidence>
<evidence type="ECO:0000256" key="8">
    <source>
        <dbReference type="SAM" id="MobiDB-lite"/>
    </source>
</evidence>
<evidence type="ECO:0008006" key="13">
    <source>
        <dbReference type="Google" id="ProtNLM"/>
    </source>
</evidence>
<dbReference type="PROSITE" id="PS50994">
    <property type="entry name" value="INTEGRASE"/>
    <property type="match status" value="1"/>
</dbReference>
<evidence type="ECO:0000259" key="9">
    <source>
        <dbReference type="PROSITE" id="PS50158"/>
    </source>
</evidence>
<dbReference type="PANTHER" id="PTHR37984:SF15">
    <property type="entry name" value="INTEGRASE CATALYTIC DOMAIN-CONTAINING PROTEIN"/>
    <property type="match status" value="1"/>
</dbReference>
<evidence type="ECO:0000256" key="7">
    <source>
        <dbReference type="PROSITE-ProRule" id="PRU00047"/>
    </source>
</evidence>
<evidence type="ECO:0000256" key="4">
    <source>
        <dbReference type="ARBA" id="ARBA00022759"/>
    </source>
</evidence>
<dbReference type="InterPro" id="IPR050951">
    <property type="entry name" value="Retrovirus_Pol_polyprotein"/>
</dbReference>
<proteinExistence type="predicted"/>
<evidence type="ECO:0000313" key="12">
    <source>
        <dbReference type="Proteomes" id="UP000596742"/>
    </source>
</evidence>
<sequence>MSDYLSKDEISNIVMAFKEMDLKPCAQTPDDFKTWMEDYKDTDDDLWNAYLPRISAFSGDAKTGTPYDLWRYEQDDEDVATWACRLEEILGKAQNRKNVTEENINDMLTSKFFDGLRPEMKNIVRYKKDTITDFHSLLKATREIENQHNLKPSLKKKPPTHATTKSTTTTVENRQIQQLTALVKQLSQDVKALKEDRNCDQPSTNIQWSRRDTSWTPYHPDETTIYRPVEQHRRHKQNDFTCWRCRQPGHYAIDCNVRLDHSRKTQRALNLQQSFIMKQSTQQTEQKSPISGLLGSLNEVPITVNGINTTALLDTGSTVSTISESFYNQHLYSTPLQSLSFLLKIECADGQRLPYKGYIEADLQLQGANDNKIQPGLFLIIPDSEYHQEVPLLIGTNILSEVMKDIKQEHGTRFLQDATLITPYYLAFRCMTLREKELERQHNRLALVKSAETKPIIIQPNTEVVIKGYMDKMLPYPSTVSMLHATSNSVIPYDLDIVQAIITYDQNQRDDIPVHISNISTRTVTVAPRALLCELQPVTITTEQESVKAICSLVQPVAYVESLSHQPDALDNIPDMLKEHQINIRDEQMNDSTIRYWIDKVSSKMKPRKHDVPSLPFHNMLYNNFDKLKIKRGILYRTTTDNDTTKDQLVLPTSQISTVLRSLHNNMGHQGRDRTTTLVKDRFFWYGMTRDIEQWIQRCPRCIWRKTPTNDRAPLTSIRTTQPMEIVCMDFLKLEVSKGGYQYVLVITDHFTRYAQAIPTKNMTARTTAEAFFKNYVVHYGLPERIHSDQGANFESRLVKDLCDITGIKKSRTTPYHPQGNGQCERFNRTLINMLGTLEKDKKADWKSYIGPIVHAYNSTKHDTTGFTPFQLMFGRQPKLPVDLAFGIDSDRDPKSMTKYVEDLRQKLKTSYELASSAAVKSQGKQKQAYDIRVKGAILHKDDRVLVKILAFDGTHKLQDKWEEEPYVILDQPNTELPVYVVRKENGHGRKRTLHRNHLLPIGSINEELVEENTTHQIPVPLPRRSKRKPASPKKKPAPVEVSTDSNTESEDESMVYVVVEEPQQEVQQDIQPDDVIQADDEIASVEEEATVPGNADDDQDRTEEHSELEEDASLPEESGGSEHETSLDDQVHDLATDALHDVTDDDSKEDENIDDDEENDDDISTPEPQQRRSTRTKISTATTKYKDFVVPPVSKSAQPEWMVRADYLRTAASSGMFINMADEVSRAMLKLITKPDD</sequence>
<evidence type="ECO:0000256" key="3">
    <source>
        <dbReference type="ARBA" id="ARBA00022722"/>
    </source>
</evidence>
<feature type="domain" description="CCHC-type" evidence="9">
    <location>
        <begin position="242"/>
        <end position="255"/>
    </location>
</feature>
<keyword evidence="7" id="KW-0862">Zinc</keyword>
<dbReference type="GO" id="GO:0003676">
    <property type="term" value="F:nucleic acid binding"/>
    <property type="evidence" value="ECO:0007669"/>
    <property type="project" value="InterPro"/>
</dbReference>
<feature type="compositionally biased region" description="Acidic residues" evidence="8">
    <location>
        <begin position="1144"/>
        <end position="1165"/>
    </location>
</feature>
<evidence type="ECO:0000259" key="10">
    <source>
        <dbReference type="PROSITE" id="PS50994"/>
    </source>
</evidence>
<dbReference type="GO" id="GO:0015074">
    <property type="term" value="P:DNA integration"/>
    <property type="evidence" value="ECO:0007669"/>
    <property type="project" value="InterPro"/>
</dbReference>
<dbReference type="Pfam" id="PF17921">
    <property type="entry name" value="Integrase_H2C2"/>
    <property type="match status" value="1"/>
</dbReference>
<comment type="caution">
    <text evidence="11">The sequence shown here is derived from an EMBL/GenBank/DDBJ whole genome shotgun (WGS) entry which is preliminary data.</text>
</comment>
<keyword evidence="1" id="KW-0808">Transferase</keyword>
<dbReference type="Proteomes" id="UP000596742">
    <property type="component" value="Unassembled WGS sequence"/>
</dbReference>
<feature type="compositionally biased region" description="Basic and acidic residues" evidence="8">
    <location>
        <begin position="1121"/>
        <end position="1143"/>
    </location>
</feature>
<dbReference type="InterPro" id="IPR041588">
    <property type="entry name" value="Integrase_H2C2"/>
</dbReference>
<keyword evidence="12" id="KW-1185">Reference proteome</keyword>
<name>A0A8B6H377_MYTGA</name>
<dbReference type="Gene3D" id="3.30.420.10">
    <property type="entry name" value="Ribonuclease H-like superfamily/Ribonuclease H"/>
    <property type="match status" value="1"/>
</dbReference>
<dbReference type="SUPFAM" id="SSF53098">
    <property type="entry name" value="Ribonuclease H-like"/>
    <property type="match status" value="1"/>
</dbReference>
<dbReference type="InterPro" id="IPR001969">
    <property type="entry name" value="Aspartic_peptidase_AS"/>
</dbReference>
<dbReference type="Pfam" id="PF00665">
    <property type="entry name" value="rve"/>
    <property type="match status" value="1"/>
</dbReference>
<dbReference type="CDD" id="cd00303">
    <property type="entry name" value="retropepsin_like"/>
    <property type="match status" value="1"/>
</dbReference>
<dbReference type="InterPro" id="IPR012337">
    <property type="entry name" value="RNaseH-like_sf"/>
</dbReference>
<dbReference type="InterPro" id="IPR001878">
    <property type="entry name" value="Znf_CCHC"/>
</dbReference>
<dbReference type="PANTHER" id="PTHR37984">
    <property type="entry name" value="PROTEIN CBG26694"/>
    <property type="match status" value="1"/>
</dbReference>
<organism evidence="11 12">
    <name type="scientific">Mytilus galloprovincialis</name>
    <name type="common">Mediterranean mussel</name>
    <dbReference type="NCBI Taxonomy" id="29158"/>
    <lineage>
        <taxon>Eukaryota</taxon>
        <taxon>Metazoa</taxon>
        <taxon>Spiralia</taxon>
        <taxon>Lophotrochozoa</taxon>
        <taxon>Mollusca</taxon>
        <taxon>Bivalvia</taxon>
        <taxon>Autobranchia</taxon>
        <taxon>Pteriomorphia</taxon>
        <taxon>Mytilida</taxon>
        <taxon>Mytiloidea</taxon>
        <taxon>Mytilidae</taxon>
        <taxon>Mytilinae</taxon>
        <taxon>Mytilus</taxon>
    </lineage>
</organism>
<dbReference type="GO" id="GO:0008270">
    <property type="term" value="F:zinc ion binding"/>
    <property type="evidence" value="ECO:0007669"/>
    <property type="project" value="UniProtKB-KW"/>
</dbReference>
<dbReference type="GO" id="GO:0003964">
    <property type="term" value="F:RNA-directed DNA polymerase activity"/>
    <property type="evidence" value="ECO:0007669"/>
    <property type="project" value="UniProtKB-KW"/>
</dbReference>
<dbReference type="PROSITE" id="PS00141">
    <property type="entry name" value="ASP_PROTEASE"/>
    <property type="match status" value="1"/>
</dbReference>
<dbReference type="Gene3D" id="1.10.340.70">
    <property type="match status" value="1"/>
</dbReference>
<accession>A0A8B6H377</accession>
<dbReference type="FunFam" id="1.10.340.70:FF:000001">
    <property type="entry name" value="Retrovirus-related Pol polyprotein from transposon gypsy-like Protein"/>
    <property type="match status" value="1"/>
</dbReference>
<dbReference type="GO" id="GO:0004190">
    <property type="term" value="F:aspartic-type endopeptidase activity"/>
    <property type="evidence" value="ECO:0007669"/>
    <property type="project" value="InterPro"/>
</dbReference>
<feature type="compositionally biased region" description="Acidic residues" evidence="8">
    <location>
        <begin position="1086"/>
        <end position="1115"/>
    </location>
</feature>
<dbReference type="AlphaFoldDB" id="A0A8B6H377"/>
<dbReference type="OrthoDB" id="441285at2759"/>
<evidence type="ECO:0000256" key="6">
    <source>
        <dbReference type="ARBA" id="ARBA00022918"/>
    </source>
</evidence>
<feature type="domain" description="Integrase catalytic" evidence="10">
    <location>
        <begin position="719"/>
        <end position="877"/>
    </location>
</feature>
<dbReference type="Pfam" id="PF13650">
    <property type="entry name" value="Asp_protease_2"/>
    <property type="match status" value="1"/>
</dbReference>
<dbReference type="SUPFAM" id="SSF57756">
    <property type="entry name" value="Retrovirus zinc finger-like domains"/>
    <property type="match status" value="1"/>
</dbReference>
<keyword evidence="2" id="KW-0548">Nucleotidyltransferase</keyword>
<feature type="region of interest" description="Disordered" evidence="8">
    <location>
        <begin position="1086"/>
        <end position="1183"/>
    </location>
</feature>
<reference evidence="11" key="1">
    <citation type="submission" date="2018-11" db="EMBL/GenBank/DDBJ databases">
        <authorList>
            <person name="Alioto T."/>
            <person name="Alioto T."/>
        </authorList>
    </citation>
    <scope>NUCLEOTIDE SEQUENCE</scope>
</reference>
<dbReference type="FunFam" id="3.30.420.10:FF:000269">
    <property type="entry name" value="Uncharacterized protein"/>
    <property type="match status" value="1"/>
</dbReference>
<dbReference type="InterPro" id="IPR036397">
    <property type="entry name" value="RNaseH_sf"/>
</dbReference>
<feature type="region of interest" description="Disordered" evidence="8">
    <location>
        <begin position="1014"/>
        <end position="1053"/>
    </location>
</feature>
<keyword evidence="4" id="KW-0255">Endonuclease</keyword>
<keyword evidence="5" id="KW-0378">Hydrolase</keyword>